<feature type="domain" description="HTH luxR-type" evidence="4">
    <location>
        <begin position="291"/>
        <end position="355"/>
    </location>
</feature>
<dbReference type="EMBL" id="FOSP01000005">
    <property type="protein sequence ID" value="SFK39005.1"/>
    <property type="molecule type" value="Genomic_DNA"/>
</dbReference>
<keyword evidence="2" id="KW-0238">DNA-binding</keyword>
<dbReference type="CDD" id="cd06170">
    <property type="entry name" value="LuxR_C_like"/>
    <property type="match status" value="1"/>
</dbReference>
<proteinExistence type="predicted"/>
<dbReference type="PRINTS" id="PR00038">
    <property type="entry name" value="HTHLUXR"/>
</dbReference>
<evidence type="ECO:0000313" key="5">
    <source>
        <dbReference type="EMBL" id="SFK39005.1"/>
    </source>
</evidence>
<keyword evidence="6" id="KW-1185">Reference proteome</keyword>
<dbReference type="GO" id="GO:0006355">
    <property type="term" value="P:regulation of DNA-templated transcription"/>
    <property type="evidence" value="ECO:0007669"/>
    <property type="project" value="InterPro"/>
</dbReference>
<reference evidence="6" key="1">
    <citation type="submission" date="2016-10" db="EMBL/GenBank/DDBJ databases">
        <authorList>
            <person name="Varghese N."/>
            <person name="Submissions S."/>
        </authorList>
    </citation>
    <scope>NUCLEOTIDE SEQUENCE [LARGE SCALE GENOMIC DNA]</scope>
    <source>
        <strain evidence="6">Nm69</strain>
    </source>
</reference>
<keyword evidence="1" id="KW-0805">Transcription regulation</keyword>
<evidence type="ECO:0000256" key="1">
    <source>
        <dbReference type="ARBA" id="ARBA00023015"/>
    </source>
</evidence>
<dbReference type="SUPFAM" id="SSF46894">
    <property type="entry name" value="C-terminal effector domain of the bipartite response regulators"/>
    <property type="match status" value="1"/>
</dbReference>
<accession>A0A1I3Z4L3</accession>
<dbReference type="Pfam" id="PF00196">
    <property type="entry name" value="GerE"/>
    <property type="match status" value="1"/>
</dbReference>
<dbReference type="InterPro" id="IPR000792">
    <property type="entry name" value="Tscrpt_reg_LuxR_C"/>
</dbReference>
<sequence>MLSINDEDYQTLSLINNTIVNCNKREQLNQLLKTTIIPLLNCSGAFYVRMKETYNSQELLDSINLSLLCQFNWQNFLKIVMQTKILKYSAIDSTHLQIPINVFQSTDPNFQHCSTIKSCYPDNLHFTIAALFGKGRSESIIGLYFCNLLPQHLHYNSREFKLLQLLRPVLLQTIKTILANEKCSYFQQIINQMPDYTEPFAVVRPDGTLVHKNQAFDQIIMQKNCIYLPTILSQINIKVLHNVELHHFQSQIGRRIYNITLKLIKESKGVNKSKLLYLLRFSRITNQKKQILRKLNEGGLTQRELEIAALIIKGNTARAISEKINLSYHTIRNHIRNIYSKTGVSNRIEMLNWTR</sequence>
<protein>
    <submittedName>
        <fullName evidence="5">Regulatory protein, luxR family</fullName>
    </submittedName>
</protein>
<gene>
    <name evidence="5" type="ORF">SAMN05216302_100587</name>
</gene>
<evidence type="ECO:0000313" key="6">
    <source>
        <dbReference type="Proteomes" id="UP000199533"/>
    </source>
</evidence>
<dbReference type="SMART" id="SM00421">
    <property type="entry name" value="HTH_LUXR"/>
    <property type="match status" value="1"/>
</dbReference>
<name>A0A1I3Z4L3_9PROT</name>
<dbReference type="InterPro" id="IPR016032">
    <property type="entry name" value="Sig_transdc_resp-reg_C-effctor"/>
</dbReference>
<dbReference type="Proteomes" id="UP000199533">
    <property type="component" value="Unassembled WGS sequence"/>
</dbReference>
<dbReference type="PROSITE" id="PS00622">
    <property type="entry name" value="HTH_LUXR_1"/>
    <property type="match status" value="1"/>
</dbReference>
<dbReference type="InterPro" id="IPR036388">
    <property type="entry name" value="WH-like_DNA-bd_sf"/>
</dbReference>
<dbReference type="GO" id="GO:0003677">
    <property type="term" value="F:DNA binding"/>
    <property type="evidence" value="ECO:0007669"/>
    <property type="project" value="UniProtKB-KW"/>
</dbReference>
<keyword evidence="3" id="KW-0804">Transcription</keyword>
<evidence type="ECO:0000256" key="2">
    <source>
        <dbReference type="ARBA" id="ARBA00023125"/>
    </source>
</evidence>
<dbReference type="Gene3D" id="1.10.10.10">
    <property type="entry name" value="Winged helix-like DNA-binding domain superfamily/Winged helix DNA-binding domain"/>
    <property type="match status" value="1"/>
</dbReference>
<dbReference type="STRING" id="52441.SAMN05216302_100587"/>
<dbReference type="PANTHER" id="PTHR44688">
    <property type="entry name" value="DNA-BINDING TRANSCRIPTIONAL ACTIVATOR DEVR_DOSR"/>
    <property type="match status" value="1"/>
</dbReference>
<evidence type="ECO:0000256" key="3">
    <source>
        <dbReference type="ARBA" id="ARBA00023163"/>
    </source>
</evidence>
<organism evidence="5 6">
    <name type="scientific">Nitrosomonas aestuarii</name>
    <dbReference type="NCBI Taxonomy" id="52441"/>
    <lineage>
        <taxon>Bacteria</taxon>
        <taxon>Pseudomonadati</taxon>
        <taxon>Pseudomonadota</taxon>
        <taxon>Betaproteobacteria</taxon>
        <taxon>Nitrosomonadales</taxon>
        <taxon>Nitrosomonadaceae</taxon>
        <taxon>Nitrosomonas</taxon>
    </lineage>
</organism>
<evidence type="ECO:0000259" key="4">
    <source>
        <dbReference type="PROSITE" id="PS50043"/>
    </source>
</evidence>
<dbReference type="PANTHER" id="PTHR44688:SF16">
    <property type="entry name" value="DNA-BINDING TRANSCRIPTIONAL ACTIVATOR DEVR_DOSR"/>
    <property type="match status" value="1"/>
</dbReference>
<dbReference type="AlphaFoldDB" id="A0A1I3Z4L3"/>
<dbReference type="PROSITE" id="PS50043">
    <property type="entry name" value="HTH_LUXR_2"/>
    <property type="match status" value="1"/>
</dbReference>